<keyword evidence="4" id="KW-1185">Reference proteome</keyword>
<dbReference type="PANTHER" id="PTHR23257:SF958">
    <property type="entry name" value="SERINE_THREONINE-PROTEIN KINASE WNK4"/>
    <property type="match status" value="1"/>
</dbReference>
<reference evidence="3 4" key="1">
    <citation type="journal article" date="2004" name="Science">
        <title>The genome of the diatom Thalassiosira pseudonana: ecology, evolution, and metabolism.</title>
        <authorList>
            <person name="Armbrust E.V."/>
            <person name="Berges J.A."/>
            <person name="Bowler C."/>
            <person name="Green B.R."/>
            <person name="Martinez D."/>
            <person name="Putnam N.H."/>
            <person name="Zhou S."/>
            <person name="Allen A.E."/>
            <person name="Apt K.E."/>
            <person name="Bechner M."/>
            <person name="Brzezinski M.A."/>
            <person name="Chaal B.K."/>
            <person name="Chiovitti A."/>
            <person name="Davis A.K."/>
            <person name="Demarest M.S."/>
            <person name="Detter J.C."/>
            <person name="Glavina T."/>
            <person name="Goodstein D."/>
            <person name="Hadi M.Z."/>
            <person name="Hellsten U."/>
            <person name="Hildebrand M."/>
            <person name="Jenkins B.D."/>
            <person name="Jurka J."/>
            <person name="Kapitonov V.V."/>
            <person name="Kroger N."/>
            <person name="Lau W.W."/>
            <person name="Lane T.W."/>
            <person name="Larimer F.W."/>
            <person name="Lippmeier J.C."/>
            <person name="Lucas S."/>
            <person name="Medina M."/>
            <person name="Montsant A."/>
            <person name="Obornik M."/>
            <person name="Parker M.S."/>
            <person name="Palenik B."/>
            <person name="Pazour G.J."/>
            <person name="Richardson P.M."/>
            <person name="Rynearson T.A."/>
            <person name="Saito M.A."/>
            <person name="Schwartz D.C."/>
            <person name="Thamatrakoln K."/>
            <person name="Valentin K."/>
            <person name="Vardi A."/>
            <person name="Wilkerson F.P."/>
            <person name="Rokhsar D.S."/>
        </authorList>
    </citation>
    <scope>NUCLEOTIDE SEQUENCE [LARGE SCALE GENOMIC DNA]</scope>
    <source>
        <strain evidence="3 4">CCMP1335</strain>
    </source>
</reference>
<dbReference type="OMA" id="SCKMHAD"/>
<dbReference type="SUPFAM" id="SSF56112">
    <property type="entry name" value="Protein kinase-like (PK-like)"/>
    <property type="match status" value="1"/>
</dbReference>
<dbReference type="GO" id="GO:0005524">
    <property type="term" value="F:ATP binding"/>
    <property type="evidence" value="ECO:0007669"/>
    <property type="project" value="InterPro"/>
</dbReference>
<dbReference type="Gene3D" id="3.30.200.20">
    <property type="entry name" value="Phosphorylase Kinase, domain 1"/>
    <property type="match status" value="1"/>
</dbReference>
<dbReference type="Proteomes" id="UP000001449">
    <property type="component" value="Chromosome 1"/>
</dbReference>
<protein>
    <recommendedName>
        <fullName evidence="2">Protein kinase domain-containing protein</fullName>
    </recommendedName>
</protein>
<evidence type="ECO:0000259" key="2">
    <source>
        <dbReference type="PROSITE" id="PS50011"/>
    </source>
</evidence>
<dbReference type="PROSITE" id="PS50011">
    <property type="entry name" value="PROTEIN_KINASE_DOM"/>
    <property type="match status" value="1"/>
</dbReference>
<feature type="domain" description="Protein kinase" evidence="2">
    <location>
        <begin position="23"/>
        <end position="324"/>
    </location>
</feature>
<dbReference type="PANTHER" id="PTHR23257">
    <property type="entry name" value="SERINE-THREONINE PROTEIN KINASE"/>
    <property type="match status" value="1"/>
</dbReference>
<dbReference type="Gene3D" id="1.10.510.10">
    <property type="entry name" value="Transferase(Phosphotransferase) domain 1"/>
    <property type="match status" value="1"/>
</dbReference>
<dbReference type="SMART" id="SM00220">
    <property type="entry name" value="S_TKc"/>
    <property type="match status" value="1"/>
</dbReference>
<evidence type="ECO:0000256" key="1">
    <source>
        <dbReference type="SAM" id="MobiDB-lite"/>
    </source>
</evidence>
<dbReference type="GO" id="GO:0005737">
    <property type="term" value="C:cytoplasm"/>
    <property type="evidence" value="ECO:0000318"/>
    <property type="project" value="GO_Central"/>
</dbReference>
<dbReference type="KEGG" id="tps:THAPSDRAFT_20696"/>
<dbReference type="InterPro" id="IPR050167">
    <property type="entry name" value="Ser_Thr_protein_kinase"/>
</dbReference>
<dbReference type="GeneID" id="7453463"/>
<gene>
    <name evidence="3" type="ORF">THAPSDRAFT_20696</name>
</gene>
<dbReference type="HOGENOM" id="CLU_037815_0_0_1"/>
<sequence>MAMHTENKEGSKLPLPQLAFQEIVLGDIIGRGGFSFVHEIKDVRLQEIYDTGNEEAQSRADFASSFSSNQTTELAPNPTTTTATPSTSSQYVLKTLRPDLPEDEHNKGIIDLAVEAQFLASLSHPHILSLRASSNSDPLESRYFVVLDRLVSTLDHKLKVWRRDVGINMGYWFGGCIGYCCGRMDLKPDNIGFNAEGQLKMFDFGLAKKITNADKSDDDLYQLTGNTGSLRYMAPEVALNRPYSLSVDAYSFGILFWQLCALTTPYSGYSCKMHADLVVAKGYRPQPDASWPESWSTLMRQCWAADHRSRPSFEHILKVTNEELDELTAEGDSFIVNETNKDTEKIRARKPRSIRIRARRDGQRLDVDTRLAPTPKGVTERKHDTTIV</sequence>
<dbReference type="InterPro" id="IPR011009">
    <property type="entry name" value="Kinase-like_dom_sf"/>
</dbReference>
<evidence type="ECO:0000313" key="3">
    <source>
        <dbReference type="EMBL" id="EED96300.1"/>
    </source>
</evidence>
<dbReference type="Pfam" id="PF00069">
    <property type="entry name" value="Pkinase"/>
    <property type="match status" value="1"/>
</dbReference>
<dbReference type="AlphaFoldDB" id="B8BQ48"/>
<dbReference type="eggNOG" id="KOG0192">
    <property type="taxonomic scope" value="Eukaryota"/>
</dbReference>
<feature type="compositionally biased region" description="Low complexity" evidence="1">
    <location>
        <begin position="71"/>
        <end position="89"/>
    </location>
</feature>
<dbReference type="InParanoid" id="B8BQ48"/>
<name>B8BQ48_THAPS</name>
<evidence type="ECO:0000313" key="4">
    <source>
        <dbReference type="Proteomes" id="UP000001449"/>
    </source>
</evidence>
<dbReference type="GO" id="GO:0004672">
    <property type="term" value="F:protein kinase activity"/>
    <property type="evidence" value="ECO:0000318"/>
    <property type="project" value="GO_Central"/>
</dbReference>
<dbReference type="PaxDb" id="35128-Thaps20696"/>
<dbReference type="RefSeq" id="XP_002286659.1">
    <property type="nucleotide sequence ID" value="XM_002286623.1"/>
</dbReference>
<proteinExistence type="predicted"/>
<dbReference type="STRING" id="35128.B8BQ48"/>
<accession>B8BQ48</accession>
<reference evidence="3 4" key="2">
    <citation type="journal article" date="2008" name="Nature">
        <title>The Phaeodactylum genome reveals the evolutionary history of diatom genomes.</title>
        <authorList>
            <person name="Bowler C."/>
            <person name="Allen A.E."/>
            <person name="Badger J.H."/>
            <person name="Grimwood J."/>
            <person name="Jabbari K."/>
            <person name="Kuo A."/>
            <person name="Maheswari U."/>
            <person name="Martens C."/>
            <person name="Maumus F."/>
            <person name="Otillar R.P."/>
            <person name="Rayko E."/>
            <person name="Salamov A."/>
            <person name="Vandepoele K."/>
            <person name="Beszteri B."/>
            <person name="Gruber A."/>
            <person name="Heijde M."/>
            <person name="Katinka M."/>
            <person name="Mock T."/>
            <person name="Valentin K."/>
            <person name="Verret F."/>
            <person name="Berges J.A."/>
            <person name="Brownlee C."/>
            <person name="Cadoret J.P."/>
            <person name="Chiovitti A."/>
            <person name="Choi C.J."/>
            <person name="Coesel S."/>
            <person name="De Martino A."/>
            <person name="Detter J.C."/>
            <person name="Durkin C."/>
            <person name="Falciatore A."/>
            <person name="Fournet J."/>
            <person name="Haruta M."/>
            <person name="Huysman M.J."/>
            <person name="Jenkins B.D."/>
            <person name="Jiroutova K."/>
            <person name="Jorgensen R.E."/>
            <person name="Joubert Y."/>
            <person name="Kaplan A."/>
            <person name="Kroger N."/>
            <person name="Kroth P.G."/>
            <person name="La Roche J."/>
            <person name="Lindquist E."/>
            <person name="Lommer M."/>
            <person name="Martin-Jezequel V."/>
            <person name="Lopez P.J."/>
            <person name="Lucas S."/>
            <person name="Mangogna M."/>
            <person name="McGinnis K."/>
            <person name="Medlin L.K."/>
            <person name="Montsant A."/>
            <person name="Oudot-Le Secq M.P."/>
            <person name="Napoli C."/>
            <person name="Obornik M."/>
            <person name="Parker M.S."/>
            <person name="Petit J.L."/>
            <person name="Porcel B.M."/>
            <person name="Poulsen N."/>
            <person name="Robison M."/>
            <person name="Rychlewski L."/>
            <person name="Rynearson T.A."/>
            <person name="Schmutz J."/>
            <person name="Shapiro H."/>
            <person name="Siaut M."/>
            <person name="Stanley M."/>
            <person name="Sussman M.R."/>
            <person name="Taylor A.R."/>
            <person name="Vardi A."/>
            <person name="von Dassow P."/>
            <person name="Vyverman W."/>
            <person name="Willis A."/>
            <person name="Wyrwicz L.S."/>
            <person name="Rokhsar D.S."/>
            <person name="Weissenbach J."/>
            <person name="Armbrust E.V."/>
            <person name="Green B.R."/>
            <person name="Van de Peer Y."/>
            <person name="Grigoriev I.V."/>
        </authorList>
    </citation>
    <scope>NUCLEOTIDE SEQUENCE [LARGE SCALE GENOMIC DNA]</scope>
    <source>
        <strain evidence="3 4">CCMP1335</strain>
    </source>
</reference>
<organism evidence="3 4">
    <name type="scientific">Thalassiosira pseudonana</name>
    <name type="common">Marine diatom</name>
    <name type="synonym">Cyclotella nana</name>
    <dbReference type="NCBI Taxonomy" id="35128"/>
    <lineage>
        <taxon>Eukaryota</taxon>
        <taxon>Sar</taxon>
        <taxon>Stramenopiles</taxon>
        <taxon>Ochrophyta</taxon>
        <taxon>Bacillariophyta</taxon>
        <taxon>Coscinodiscophyceae</taxon>
        <taxon>Thalassiosirophycidae</taxon>
        <taxon>Thalassiosirales</taxon>
        <taxon>Thalassiosiraceae</taxon>
        <taxon>Thalassiosira</taxon>
    </lineage>
</organism>
<dbReference type="InterPro" id="IPR000719">
    <property type="entry name" value="Prot_kinase_dom"/>
</dbReference>
<dbReference type="GO" id="GO:0007165">
    <property type="term" value="P:signal transduction"/>
    <property type="evidence" value="ECO:0000318"/>
    <property type="project" value="GO_Central"/>
</dbReference>
<feature type="region of interest" description="Disordered" evidence="1">
    <location>
        <begin position="59"/>
        <end position="90"/>
    </location>
</feature>
<dbReference type="EMBL" id="CM000638">
    <property type="protein sequence ID" value="EED96300.1"/>
    <property type="molecule type" value="Genomic_DNA"/>
</dbReference>